<gene>
    <name evidence="2" type="ORF">LTRI10_LOCUS47994</name>
</gene>
<name>A0AAV2GG11_9ROSI</name>
<accession>A0AAV2GG11</accession>
<organism evidence="2 3">
    <name type="scientific">Linum trigynum</name>
    <dbReference type="NCBI Taxonomy" id="586398"/>
    <lineage>
        <taxon>Eukaryota</taxon>
        <taxon>Viridiplantae</taxon>
        <taxon>Streptophyta</taxon>
        <taxon>Embryophyta</taxon>
        <taxon>Tracheophyta</taxon>
        <taxon>Spermatophyta</taxon>
        <taxon>Magnoliopsida</taxon>
        <taxon>eudicotyledons</taxon>
        <taxon>Gunneridae</taxon>
        <taxon>Pentapetalae</taxon>
        <taxon>rosids</taxon>
        <taxon>fabids</taxon>
        <taxon>Malpighiales</taxon>
        <taxon>Linaceae</taxon>
        <taxon>Linum</taxon>
    </lineage>
</organism>
<sequence>MAEGWQVHQNPRSFKARTRAGKAGLPRTVKTPSPEETMRAVKWRTDWRPNQNKRLRSSIEVGSLEEQPLKRLRHKTKNQWRFWLPHSSEMEGEEPLRAPFAGGNSSEQIPNCEQLAPDAGLDRLLAVGEGIFPKKLDRADNQFDQADQIPSGGDCPCVRLEEERVAAQNEPSMASSAAEQKSDGVAAAALLCQRMWRHDARAIRIGSNQPTPLLLCGIFGRDIRRNLLRHPKRHRSPKSSGIRIPNNHWEARLCLGHSDYSVYKNRGLKSTRPPNLERWCASFSQTQPTVTAAHLSRRRRKLQSGGFWPSG</sequence>
<evidence type="ECO:0000313" key="3">
    <source>
        <dbReference type="Proteomes" id="UP001497516"/>
    </source>
</evidence>
<evidence type="ECO:0000313" key="2">
    <source>
        <dbReference type="EMBL" id="CAL1408395.1"/>
    </source>
</evidence>
<dbReference type="AlphaFoldDB" id="A0AAV2GG11"/>
<keyword evidence="3" id="KW-1185">Reference proteome</keyword>
<evidence type="ECO:0000256" key="1">
    <source>
        <dbReference type="SAM" id="MobiDB-lite"/>
    </source>
</evidence>
<protein>
    <submittedName>
        <fullName evidence="2">Uncharacterized protein</fullName>
    </submittedName>
</protein>
<dbReference type="Proteomes" id="UP001497516">
    <property type="component" value="Chromosome 8"/>
</dbReference>
<reference evidence="2 3" key="1">
    <citation type="submission" date="2024-04" db="EMBL/GenBank/DDBJ databases">
        <authorList>
            <person name="Fracassetti M."/>
        </authorList>
    </citation>
    <scope>NUCLEOTIDE SEQUENCE [LARGE SCALE GENOMIC DNA]</scope>
</reference>
<proteinExistence type="predicted"/>
<feature type="region of interest" description="Disordered" evidence="1">
    <location>
        <begin position="1"/>
        <end position="36"/>
    </location>
</feature>
<dbReference type="EMBL" id="OZ034821">
    <property type="protein sequence ID" value="CAL1408395.1"/>
    <property type="molecule type" value="Genomic_DNA"/>
</dbReference>